<keyword evidence="2" id="KW-1133">Transmembrane helix</keyword>
<sequence length="305" mass="32825">MPFRPVRPHSIAAAWSRKLGRFAVLLALMALVLHRVGTLEMPNAVAAILLSAVIAVFVLGLSMIGFFMLWHIGAKGGHASFSGMVMALIILIPVGLAASRFVLLPRIHDVTTDISDPPQWLEPPAVSSSWMPRSDAEDPAKRRLQAGAYAQVTGRRYEGAIDRVLLAVQAVAQEKKWTPVANVGVEALVDGLEPNPAGNEQPDEAGTSNGEADPARAPLPAPRPDIENEPLAPLPTFAVIQYRARTLVLGIPQDVLVRLSEEEETTFVDMRAATRDGDHDLGLNAELIRAFLQDLDVRLLGIAGG</sequence>
<dbReference type="EMBL" id="JAAAML010000003">
    <property type="protein sequence ID" value="MCO6409646.1"/>
    <property type="molecule type" value="Genomic_DNA"/>
</dbReference>
<dbReference type="Proteomes" id="UP001320715">
    <property type="component" value="Unassembled WGS sequence"/>
</dbReference>
<name>A0ABT1CTW9_9HYPH</name>
<dbReference type="InterPro" id="IPR010865">
    <property type="entry name" value="DUF1499"/>
</dbReference>
<organism evidence="3 4">
    <name type="scientific">Hoeflea alexandrii</name>
    <dbReference type="NCBI Taxonomy" id="288436"/>
    <lineage>
        <taxon>Bacteria</taxon>
        <taxon>Pseudomonadati</taxon>
        <taxon>Pseudomonadota</taxon>
        <taxon>Alphaproteobacteria</taxon>
        <taxon>Hyphomicrobiales</taxon>
        <taxon>Rhizobiaceae</taxon>
        <taxon>Hoeflea</taxon>
    </lineage>
</organism>
<reference evidence="3 4" key="1">
    <citation type="submission" date="2020-01" db="EMBL/GenBank/DDBJ databases">
        <title>Genomes of bacteria type strains.</title>
        <authorList>
            <person name="Chen J."/>
            <person name="Zhu S."/>
            <person name="Yang J."/>
        </authorList>
    </citation>
    <scope>NUCLEOTIDE SEQUENCE [LARGE SCALE GENOMIC DNA]</scope>
    <source>
        <strain evidence="3 4">DSM 16655</strain>
    </source>
</reference>
<evidence type="ECO:0000313" key="3">
    <source>
        <dbReference type="EMBL" id="MCO6409646.1"/>
    </source>
</evidence>
<dbReference type="RefSeq" id="WP_252916464.1">
    <property type="nucleotide sequence ID" value="NZ_JAAAML010000003.1"/>
</dbReference>
<gene>
    <name evidence="3" type="ORF">GTW23_15795</name>
</gene>
<evidence type="ECO:0000313" key="4">
    <source>
        <dbReference type="Proteomes" id="UP001320715"/>
    </source>
</evidence>
<proteinExistence type="predicted"/>
<feature type="transmembrane region" description="Helical" evidence="2">
    <location>
        <begin position="48"/>
        <end position="69"/>
    </location>
</feature>
<feature type="region of interest" description="Disordered" evidence="1">
    <location>
        <begin position="191"/>
        <end position="228"/>
    </location>
</feature>
<accession>A0ABT1CTW9</accession>
<keyword evidence="2" id="KW-0812">Transmembrane</keyword>
<evidence type="ECO:0000256" key="2">
    <source>
        <dbReference type="SAM" id="Phobius"/>
    </source>
</evidence>
<dbReference type="Pfam" id="PF07386">
    <property type="entry name" value="DUF1499"/>
    <property type="match status" value="1"/>
</dbReference>
<evidence type="ECO:0000256" key="1">
    <source>
        <dbReference type="SAM" id="MobiDB-lite"/>
    </source>
</evidence>
<keyword evidence="4" id="KW-1185">Reference proteome</keyword>
<comment type="caution">
    <text evidence="3">The sequence shown here is derived from an EMBL/GenBank/DDBJ whole genome shotgun (WGS) entry which is preliminary data.</text>
</comment>
<protein>
    <submittedName>
        <fullName evidence="3">DUF1499 domain-containing protein</fullName>
    </submittedName>
</protein>
<keyword evidence="2" id="KW-0472">Membrane</keyword>
<feature type="transmembrane region" description="Helical" evidence="2">
    <location>
        <begin position="81"/>
        <end position="103"/>
    </location>
</feature>